<evidence type="ECO:0000256" key="6">
    <source>
        <dbReference type="SAM" id="SignalP"/>
    </source>
</evidence>
<evidence type="ECO:0000313" key="9">
    <source>
        <dbReference type="Proteomes" id="UP000470246"/>
    </source>
</evidence>
<dbReference type="InterPro" id="IPR013783">
    <property type="entry name" value="Ig-like_fold"/>
</dbReference>
<keyword evidence="2" id="KW-0964">Secreted</keyword>
<dbReference type="Pfam" id="PF00746">
    <property type="entry name" value="Gram_pos_anchor"/>
    <property type="match status" value="1"/>
</dbReference>
<dbReference type="GO" id="GO:0005975">
    <property type="term" value="P:carbohydrate metabolic process"/>
    <property type="evidence" value="ECO:0007669"/>
    <property type="project" value="UniProtKB-ARBA"/>
</dbReference>
<dbReference type="InterPro" id="IPR035986">
    <property type="entry name" value="PKD_dom_sf"/>
</dbReference>
<dbReference type="RefSeq" id="WP_163483419.1">
    <property type="nucleotide sequence ID" value="NZ_JAAGWF010000023.1"/>
</dbReference>
<keyword evidence="3 6" id="KW-0732">Signal</keyword>
<keyword evidence="1" id="KW-0134">Cell wall</keyword>
<keyword evidence="5" id="KW-0812">Transmembrane</keyword>
<evidence type="ECO:0000256" key="1">
    <source>
        <dbReference type="ARBA" id="ARBA00022512"/>
    </source>
</evidence>
<evidence type="ECO:0000259" key="7">
    <source>
        <dbReference type="PROSITE" id="PS50093"/>
    </source>
</evidence>
<sequence length="367" mass="37868">MRKSFSALTAALLGAGSAVALSVALPGVASANCAGPKVIDQEIFGTTFNTSETRATGHNDITAENPEALRVWTEGATSTDKAAAYYTGFEVPLAAQTAQSNYAINYLGTPPPASAQQPGYQLVVDFDDNGTADGILIGEPVYGQNWWLNTTAAQFVKDGAPHTGGGGGSDWFGTLEEWSAKFESADIVSFGYSLGSGVKGDFLIDSIKFGCNVFDFQYAKKAQANRAPVAAFAVAPGTEATTTNDFAFDATGSSDPDGDAITRYFWDFGNGGTQDLKVPTTTYTYPADTQPGSYTVTLTVSDGTLSSTKTGTVTINPPVSSGVQDKPLPNTGADVMTLAALAGLGLVGSGAGIVISRRRKAASAHAA</sequence>
<feature type="transmembrane region" description="Helical" evidence="5">
    <location>
        <begin position="335"/>
        <end position="355"/>
    </location>
</feature>
<protein>
    <submittedName>
        <fullName evidence="8">PKD domain-containing protein</fullName>
    </submittedName>
</protein>
<comment type="caution">
    <text evidence="8">The sequence shown here is derived from an EMBL/GenBank/DDBJ whole genome shotgun (WGS) entry which is preliminary data.</text>
</comment>
<evidence type="ECO:0000256" key="3">
    <source>
        <dbReference type="ARBA" id="ARBA00022729"/>
    </source>
</evidence>
<evidence type="ECO:0000313" key="8">
    <source>
        <dbReference type="EMBL" id="NEK60044.1"/>
    </source>
</evidence>
<dbReference type="NCBIfam" id="TIGR01167">
    <property type="entry name" value="LPXTG_anchor"/>
    <property type="match status" value="1"/>
</dbReference>
<keyword evidence="9" id="KW-1185">Reference proteome</keyword>
<dbReference type="InterPro" id="IPR019931">
    <property type="entry name" value="LPXTG_anchor"/>
</dbReference>
<gene>
    <name evidence="8" type="ORF">GCU56_19495</name>
</gene>
<keyword evidence="5" id="KW-0472">Membrane</keyword>
<name>A0A7K3W758_9ACTN</name>
<dbReference type="SMART" id="SM00089">
    <property type="entry name" value="PKD"/>
    <property type="match status" value="1"/>
</dbReference>
<dbReference type="EMBL" id="JAAGWF010000023">
    <property type="protein sequence ID" value="NEK60044.1"/>
    <property type="molecule type" value="Genomic_DNA"/>
</dbReference>
<feature type="chain" id="PRO_5039058703" evidence="6">
    <location>
        <begin position="21"/>
        <end position="367"/>
    </location>
</feature>
<keyword evidence="4" id="KW-0572">Peptidoglycan-anchor</keyword>
<dbReference type="CDD" id="cd00146">
    <property type="entry name" value="PKD"/>
    <property type="match status" value="1"/>
</dbReference>
<reference evidence="8 9" key="1">
    <citation type="submission" date="2020-02" db="EMBL/GenBank/DDBJ databases">
        <title>Geodermatophilus sabuli CPCC 205279 I12A-02694.</title>
        <authorList>
            <person name="Jiang Z."/>
        </authorList>
    </citation>
    <scope>NUCLEOTIDE SEQUENCE [LARGE SCALE GENOMIC DNA]</scope>
    <source>
        <strain evidence="8 9">I12A-02694</strain>
    </source>
</reference>
<feature type="domain" description="PKD" evidence="7">
    <location>
        <begin position="229"/>
        <end position="322"/>
    </location>
</feature>
<proteinExistence type="predicted"/>
<dbReference type="PROSITE" id="PS50093">
    <property type="entry name" value="PKD"/>
    <property type="match status" value="1"/>
</dbReference>
<dbReference type="SUPFAM" id="SSF49299">
    <property type="entry name" value="PKD domain"/>
    <property type="match status" value="1"/>
</dbReference>
<keyword evidence="5" id="KW-1133">Transmembrane helix</keyword>
<dbReference type="Proteomes" id="UP000470246">
    <property type="component" value="Unassembled WGS sequence"/>
</dbReference>
<dbReference type="Gene3D" id="2.60.40.10">
    <property type="entry name" value="Immunoglobulins"/>
    <property type="match status" value="1"/>
</dbReference>
<dbReference type="AlphaFoldDB" id="A0A7K3W758"/>
<dbReference type="Pfam" id="PF18911">
    <property type="entry name" value="PKD_4"/>
    <property type="match status" value="1"/>
</dbReference>
<feature type="signal peptide" evidence="6">
    <location>
        <begin position="1"/>
        <end position="20"/>
    </location>
</feature>
<dbReference type="InterPro" id="IPR000601">
    <property type="entry name" value="PKD_dom"/>
</dbReference>
<dbReference type="InterPro" id="IPR022409">
    <property type="entry name" value="PKD/Chitinase_dom"/>
</dbReference>
<accession>A0A7K3W758</accession>
<organism evidence="8 9">
    <name type="scientific">Geodermatophilus sabuli</name>
    <dbReference type="NCBI Taxonomy" id="1564158"/>
    <lineage>
        <taxon>Bacteria</taxon>
        <taxon>Bacillati</taxon>
        <taxon>Actinomycetota</taxon>
        <taxon>Actinomycetes</taxon>
        <taxon>Geodermatophilales</taxon>
        <taxon>Geodermatophilaceae</taxon>
        <taxon>Geodermatophilus</taxon>
    </lineage>
</organism>
<evidence type="ECO:0000256" key="4">
    <source>
        <dbReference type="ARBA" id="ARBA00023088"/>
    </source>
</evidence>
<evidence type="ECO:0000256" key="5">
    <source>
        <dbReference type="SAM" id="Phobius"/>
    </source>
</evidence>
<evidence type="ECO:0000256" key="2">
    <source>
        <dbReference type="ARBA" id="ARBA00022525"/>
    </source>
</evidence>